<dbReference type="RefSeq" id="XP_024549507.1">
    <property type="nucleotide sequence ID" value="XM_024693721.1"/>
</dbReference>
<dbReference type="OrthoDB" id="3473305at2759"/>
<accession>A0A384JL37</accession>
<proteinExistence type="predicted"/>
<organism evidence="3 4">
    <name type="scientific">Botryotinia fuckeliana (strain B05.10)</name>
    <name type="common">Noble rot fungus</name>
    <name type="synonym">Botrytis cinerea</name>
    <dbReference type="NCBI Taxonomy" id="332648"/>
    <lineage>
        <taxon>Eukaryota</taxon>
        <taxon>Fungi</taxon>
        <taxon>Dikarya</taxon>
        <taxon>Ascomycota</taxon>
        <taxon>Pezizomycotina</taxon>
        <taxon>Leotiomycetes</taxon>
        <taxon>Helotiales</taxon>
        <taxon>Sclerotiniaceae</taxon>
        <taxon>Botrytis</taxon>
    </lineage>
</organism>
<protein>
    <recommendedName>
        <fullName evidence="2">2EXR domain-containing protein</fullName>
    </recommendedName>
</protein>
<dbReference type="Pfam" id="PF20150">
    <property type="entry name" value="2EXR"/>
    <property type="match status" value="1"/>
</dbReference>
<dbReference type="GeneID" id="36394286"/>
<dbReference type="PANTHER" id="PTHR35910">
    <property type="entry name" value="2EXR DOMAIN-CONTAINING PROTEIN"/>
    <property type="match status" value="1"/>
</dbReference>
<dbReference type="VEuPathDB" id="FungiDB:Bcin06g07130"/>
<dbReference type="PANTHER" id="PTHR35910:SF6">
    <property type="entry name" value="2EXR DOMAIN-CONTAINING PROTEIN"/>
    <property type="match status" value="1"/>
</dbReference>
<name>A0A384JL37_BOTFB</name>
<dbReference type="AlphaFoldDB" id="A0A384JL37"/>
<reference evidence="3 4" key="2">
    <citation type="journal article" date="2012" name="Eukaryot. Cell">
        <title>Genome update of Botrytis cinerea strains B05.10 and T4.</title>
        <authorList>
            <person name="Staats M."/>
            <person name="van Kan J.A."/>
        </authorList>
    </citation>
    <scope>NUCLEOTIDE SEQUENCE [LARGE SCALE GENOMIC DNA]</scope>
    <source>
        <strain evidence="3 4">B05.10</strain>
    </source>
</reference>
<feature type="compositionally biased region" description="Low complexity" evidence="1">
    <location>
        <begin position="1"/>
        <end position="12"/>
    </location>
</feature>
<feature type="region of interest" description="Disordered" evidence="1">
    <location>
        <begin position="1"/>
        <end position="31"/>
    </location>
</feature>
<feature type="domain" description="2EXR" evidence="2">
    <location>
        <begin position="53"/>
        <end position="154"/>
    </location>
</feature>
<dbReference type="EMBL" id="CP009810">
    <property type="protein sequence ID" value="ATZ51299.1"/>
    <property type="molecule type" value="Genomic_DNA"/>
</dbReference>
<evidence type="ECO:0000259" key="2">
    <source>
        <dbReference type="Pfam" id="PF20150"/>
    </source>
</evidence>
<reference evidence="3 4" key="1">
    <citation type="journal article" date="2011" name="PLoS Genet.">
        <title>Genomic analysis of the necrotrophic fungal pathogens Sclerotinia sclerotiorum and Botrytis cinerea.</title>
        <authorList>
            <person name="Amselem J."/>
            <person name="Cuomo C.A."/>
            <person name="van Kan J.A."/>
            <person name="Viaud M."/>
            <person name="Benito E.P."/>
            <person name="Couloux A."/>
            <person name="Coutinho P.M."/>
            <person name="de Vries R.P."/>
            <person name="Dyer P.S."/>
            <person name="Fillinger S."/>
            <person name="Fournier E."/>
            <person name="Gout L."/>
            <person name="Hahn M."/>
            <person name="Kohn L."/>
            <person name="Lapalu N."/>
            <person name="Plummer K.M."/>
            <person name="Pradier J.M."/>
            <person name="Quevillon E."/>
            <person name="Sharon A."/>
            <person name="Simon A."/>
            <person name="ten Have A."/>
            <person name="Tudzynski B."/>
            <person name="Tudzynski P."/>
            <person name="Wincker P."/>
            <person name="Andrew M."/>
            <person name="Anthouard V."/>
            <person name="Beever R.E."/>
            <person name="Beffa R."/>
            <person name="Benoit I."/>
            <person name="Bouzid O."/>
            <person name="Brault B."/>
            <person name="Chen Z."/>
            <person name="Choquer M."/>
            <person name="Collemare J."/>
            <person name="Cotton P."/>
            <person name="Danchin E.G."/>
            <person name="Da Silva C."/>
            <person name="Gautier A."/>
            <person name="Giraud C."/>
            <person name="Giraud T."/>
            <person name="Gonzalez C."/>
            <person name="Grossetete S."/>
            <person name="Guldener U."/>
            <person name="Henrissat B."/>
            <person name="Howlett B.J."/>
            <person name="Kodira C."/>
            <person name="Kretschmer M."/>
            <person name="Lappartient A."/>
            <person name="Leroch M."/>
            <person name="Levis C."/>
            <person name="Mauceli E."/>
            <person name="Neuveglise C."/>
            <person name="Oeser B."/>
            <person name="Pearson M."/>
            <person name="Poulain J."/>
            <person name="Poussereau N."/>
            <person name="Quesneville H."/>
            <person name="Rascle C."/>
            <person name="Schumacher J."/>
            <person name="Segurens B."/>
            <person name="Sexton A."/>
            <person name="Silva E."/>
            <person name="Sirven C."/>
            <person name="Soanes D.M."/>
            <person name="Talbot N.J."/>
            <person name="Templeton M."/>
            <person name="Yandava C."/>
            <person name="Yarden O."/>
            <person name="Zeng Q."/>
            <person name="Rollins J.A."/>
            <person name="Lebrun M.H."/>
            <person name="Dickman M."/>
        </authorList>
    </citation>
    <scope>NUCLEOTIDE SEQUENCE [LARGE SCALE GENOMIC DNA]</scope>
    <source>
        <strain evidence="3 4">B05.10</strain>
    </source>
</reference>
<sequence>MSQVQPQVQNQPDNHDQSDVQDQPQTSDQLQSLVQVDLQSSSQSQLDIGAGDFTFFSKLPLELQRDIWEIAAVPESRVIQIETICERDAQGIIHHAAAAIADDDDDLLHWSPTECSPTPLLEICRESRSIAMKYYKYSNFLGRPLFYNTDLDTLWVRGNPLFQCASTDSPGETTLEVLFWQRRFTELGPYLFRSVALDFAGIKAHHMIVPPWGNIPQDISICTLYAVSRMEVEKVYIVYSSGECTDEIEQQVNFLTEQIKFCAQHLPWNQWIQNMLKERNDRDGLTLTEWKMPTVEAILDTRLLNPIQTFHNFPNLPLELRQAV</sequence>
<keyword evidence="4" id="KW-1185">Reference proteome</keyword>
<gene>
    <name evidence="3" type="ORF">BCIN_06g07130</name>
</gene>
<dbReference type="KEGG" id="bfu:BCIN_06g07130"/>
<reference evidence="3 4" key="3">
    <citation type="journal article" date="2017" name="Mol. Plant Pathol.">
        <title>A gapless genome sequence of the fungus Botrytis cinerea.</title>
        <authorList>
            <person name="Van Kan J.A."/>
            <person name="Stassen J.H."/>
            <person name="Mosbach A."/>
            <person name="Van Der Lee T.A."/>
            <person name="Faino L."/>
            <person name="Farmer A.D."/>
            <person name="Papasotiriou D.G."/>
            <person name="Zhou S."/>
            <person name="Seidl M.F."/>
            <person name="Cottam E."/>
            <person name="Edel D."/>
            <person name="Hahn M."/>
            <person name="Schwartz D.C."/>
            <person name="Dietrich R.A."/>
            <person name="Widdison S."/>
            <person name="Scalliet G."/>
        </authorList>
    </citation>
    <scope>NUCLEOTIDE SEQUENCE [LARGE SCALE GENOMIC DNA]</scope>
    <source>
        <strain evidence="3 4">B05.10</strain>
    </source>
</reference>
<evidence type="ECO:0000256" key="1">
    <source>
        <dbReference type="SAM" id="MobiDB-lite"/>
    </source>
</evidence>
<dbReference type="InterPro" id="IPR045518">
    <property type="entry name" value="2EXR"/>
</dbReference>
<evidence type="ECO:0000313" key="4">
    <source>
        <dbReference type="Proteomes" id="UP000001798"/>
    </source>
</evidence>
<evidence type="ECO:0000313" key="3">
    <source>
        <dbReference type="EMBL" id="ATZ51299.1"/>
    </source>
</evidence>
<dbReference type="Proteomes" id="UP000001798">
    <property type="component" value="Chromosome 6"/>
</dbReference>